<dbReference type="Pfam" id="PF19054">
    <property type="entry name" value="DUF5753"/>
    <property type="match status" value="1"/>
</dbReference>
<reference evidence="2 3" key="1">
    <citation type="submission" date="2018-03" db="EMBL/GenBank/DDBJ databases">
        <title>Streptomyces dioscori sp. nov., a novel endophytic actinobacterium isolated from bulbil of Dioscorea bulbifera L.</title>
        <authorList>
            <person name="Zhikuan W."/>
        </authorList>
    </citation>
    <scope>NUCLEOTIDE SEQUENCE [LARGE SCALE GENOMIC DNA]</scope>
    <source>
        <strain evidence="2 3">A217</strain>
    </source>
</reference>
<dbReference type="Pfam" id="PF13560">
    <property type="entry name" value="HTH_31"/>
    <property type="match status" value="1"/>
</dbReference>
<accession>A0A2P8QDD9</accession>
<dbReference type="SMART" id="SM00530">
    <property type="entry name" value="HTH_XRE"/>
    <property type="match status" value="1"/>
</dbReference>
<dbReference type="Proteomes" id="UP000240429">
    <property type="component" value="Unassembled WGS sequence"/>
</dbReference>
<dbReference type="InterPro" id="IPR001387">
    <property type="entry name" value="Cro/C1-type_HTH"/>
</dbReference>
<evidence type="ECO:0000313" key="2">
    <source>
        <dbReference type="EMBL" id="PSM44254.1"/>
    </source>
</evidence>
<keyword evidence="3" id="KW-1185">Reference proteome</keyword>
<gene>
    <name evidence="2" type="ORF">C6Y14_07915</name>
</gene>
<dbReference type="InterPro" id="IPR010982">
    <property type="entry name" value="Lambda_DNA-bd_dom_sf"/>
</dbReference>
<dbReference type="EMBL" id="PYBJ01000003">
    <property type="protein sequence ID" value="PSM44254.1"/>
    <property type="molecule type" value="Genomic_DNA"/>
</dbReference>
<protein>
    <recommendedName>
        <fullName evidence="1">HTH cro/C1-type domain-containing protein</fullName>
    </recommendedName>
</protein>
<name>A0A2P8QDD9_9ACTN</name>
<dbReference type="AlphaFoldDB" id="A0A2P8QDD9"/>
<organism evidence="2 3">
    <name type="scientific">Streptomyces dioscori</name>
    <dbReference type="NCBI Taxonomy" id="2109333"/>
    <lineage>
        <taxon>Bacteria</taxon>
        <taxon>Bacillati</taxon>
        <taxon>Actinomycetota</taxon>
        <taxon>Actinomycetes</taxon>
        <taxon>Kitasatosporales</taxon>
        <taxon>Streptomycetaceae</taxon>
        <taxon>Streptomyces</taxon>
        <taxon>Streptomyces aurantiacus group</taxon>
    </lineage>
</organism>
<evidence type="ECO:0000259" key="1">
    <source>
        <dbReference type="PROSITE" id="PS50943"/>
    </source>
</evidence>
<dbReference type="OrthoDB" id="3462393at2"/>
<dbReference type="RefSeq" id="WP_107015765.1">
    <property type="nucleotide sequence ID" value="NZ_KZ679039.1"/>
</dbReference>
<dbReference type="Gene3D" id="1.10.260.40">
    <property type="entry name" value="lambda repressor-like DNA-binding domains"/>
    <property type="match status" value="1"/>
</dbReference>
<dbReference type="InterPro" id="IPR043917">
    <property type="entry name" value="DUF5753"/>
</dbReference>
<proteinExistence type="predicted"/>
<dbReference type="GO" id="GO:0003677">
    <property type="term" value="F:DNA binding"/>
    <property type="evidence" value="ECO:0007669"/>
    <property type="project" value="InterPro"/>
</dbReference>
<dbReference type="SUPFAM" id="SSF47413">
    <property type="entry name" value="lambda repressor-like DNA-binding domains"/>
    <property type="match status" value="1"/>
</dbReference>
<evidence type="ECO:0000313" key="3">
    <source>
        <dbReference type="Proteomes" id="UP000240429"/>
    </source>
</evidence>
<dbReference type="CDD" id="cd00093">
    <property type="entry name" value="HTH_XRE"/>
    <property type="match status" value="1"/>
</dbReference>
<feature type="domain" description="HTH cro/C1-type" evidence="1">
    <location>
        <begin position="18"/>
        <end position="73"/>
    </location>
</feature>
<comment type="caution">
    <text evidence="2">The sequence shown here is derived from an EMBL/GenBank/DDBJ whole genome shotgun (WGS) entry which is preliminary data.</text>
</comment>
<sequence>MPPRPTATARQQRLGAELRKLRERAGLNSREAGQKLGIDPARISNIESGRFGVSADRVRAFAHGYECCDEPYIDALAAMTAGRSRNWWDDYRDLLPPVLLDLSEMEEHAKALRTVQFTHLPGLLQTADYARLVFQQNVPSLPPPKIEHRLSHRIKRQGILYSDTPTQYAGIIHEAALRMQFGGPGIMRDQLAHIAQMSERENVTVLVLPFSAGIFPGAGQTVVIADGPHPQLDTVQLDTEHGSEFLHAEAQLEKYRTIMGRMEQLSLTAAESRDFIHGLIADLRKDPS</sequence>
<dbReference type="PROSITE" id="PS50943">
    <property type="entry name" value="HTH_CROC1"/>
    <property type="match status" value="1"/>
</dbReference>